<dbReference type="Pfam" id="PF03886">
    <property type="entry name" value="ABC_trans_aux"/>
    <property type="match status" value="1"/>
</dbReference>
<feature type="domain" description="ABC-type transport auxiliary lipoprotein component" evidence="2">
    <location>
        <begin position="28"/>
        <end position="186"/>
    </location>
</feature>
<evidence type="ECO:0000313" key="5">
    <source>
        <dbReference type="Proteomes" id="UP000231655"/>
    </source>
</evidence>
<keyword evidence="1" id="KW-0732">Signal</keyword>
<feature type="signal peptide" evidence="1">
    <location>
        <begin position="1"/>
        <end position="22"/>
    </location>
</feature>
<keyword evidence="6" id="KW-1185">Reference proteome</keyword>
<evidence type="ECO:0000313" key="3">
    <source>
        <dbReference type="EMBL" id="PJE27799.1"/>
    </source>
</evidence>
<evidence type="ECO:0000313" key="4">
    <source>
        <dbReference type="EMBL" id="SNY36951.1"/>
    </source>
</evidence>
<dbReference type="OrthoDB" id="7858211at2"/>
<sequence length="191" mass="19802">MRHVIKGLTVGALALLALAGCAKDERFYTVPQVASGALASQRIGFASVEVLEVSLPDYAGRQQIAVRQADGSVMAEGGELWADLPARGMSLELARMLARISGAQVASEPWPFADRAQARLDVRVEQMLAEGDGTFVLSGQYFVAPDSAAAGRSGLFDIVVPVAGEGPAAIAGARAQAVAALAAQIAREGLR</sequence>
<name>A0A285HQG4_9RHOB</name>
<evidence type="ECO:0000313" key="6">
    <source>
        <dbReference type="Proteomes" id="UP000231702"/>
    </source>
</evidence>
<reference evidence="4 5" key="1">
    <citation type="submission" date="2017-09" db="EMBL/GenBank/DDBJ databases">
        <authorList>
            <person name="Ehlers B."/>
            <person name="Leendertz F.H."/>
        </authorList>
    </citation>
    <scope>NUCLEOTIDE SEQUENCE [LARGE SCALE GENOMIC DNA]</scope>
    <source>
        <strain evidence="4 5">CGMCC 1.12662</strain>
    </source>
</reference>
<accession>A0A285HQG4</accession>
<evidence type="ECO:0000259" key="2">
    <source>
        <dbReference type="Pfam" id="PF03886"/>
    </source>
</evidence>
<dbReference type="Gene3D" id="3.40.50.10610">
    <property type="entry name" value="ABC-type transport auxiliary lipoprotein component"/>
    <property type="match status" value="1"/>
</dbReference>
<dbReference type="InterPro" id="IPR005586">
    <property type="entry name" value="ABC_trans_aux"/>
</dbReference>
<dbReference type="Proteomes" id="UP000231655">
    <property type="component" value="Unassembled WGS sequence"/>
</dbReference>
<reference evidence="3 6" key="2">
    <citation type="journal article" date="2018" name="Int. J. Syst. Evol. Microbiol.">
        <title>Pseudooceanicola lipolyticus sp. nov., a marine alphaproteobacterium, reclassification of Oceanicola flagellatus as Pseudooceanicola flagellatus comb. nov. and emended description of the genus Pseudooceanicola.</title>
        <authorList>
            <person name="Huang M.-M."/>
            <person name="Guo L.-L."/>
            <person name="Wu Y.-H."/>
            <person name="Lai Q.-L."/>
            <person name="Shao Z.-Z."/>
            <person name="Wang C.-S."/>
            <person name="Wu M."/>
            <person name="Xu X.-W."/>
        </authorList>
    </citation>
    <scope>NUCLEOTIDE SEQUENCE [LARGE SCALE GENOMIC DNA]</scope>
    <source>
        <strain evidence="3 6">Ar-45</strain>
    </source>
</reference>
<dbReference type="EMBL" id="OBEA01000001">
    <property type="protein sequence ID" value="SNY36951.1"/>
    <property type="molecule type" value="Genomic_DNA"/>
</dbReference>
<dbReference type="EMBL" id="PGTD01000017">
    <property type="protein sequence ID" value="PJE27799.1"/>
    <property type="molecule type" value="Genomic_DNA"/>
</dbReference>
<dbReference type="RefSeq" id="WP_097144042.1">
    <property type="nucleotide sequence ID" value="NZ_OBEA01000001.1"/>
</dbReference>
<organism evidence="4 5">
    <name type="scientific">Pseudooceanicola antarcticus</name>
    <dbReference type="NCBI Taxonomy" id="1247613"/>
    <lineage>
        <taxon>Bacteria</taxon>
        <taxon>Pseudomonadati</taxon>
        <taxon>Pseudomonadota</taxon>
        <taxon>Alphaproteobacteria</taxon>
        <taxon>Rhodobacterales</taxon>
        <taxon>Paracoccaceae</taxon>
        <taxon>Pseudooceanicola</taxon>
    </lineage>
</organism>
<dbReference type="PROSITE" id="PS51257">
    <property type="entry name" value="PROKAR_LIPOPROTEIN"/>
    <property type="match status" value="1"/>
</dbReference>
<dbReference type="Proteomes" id="UP000231702">
    <property type="component" value="Unassembled WGS sequence"/>
</dbReference>
<dbReference type="SUPFAM" id="SSF159594">
    <property type="entry name" value="XCC0632-like"/>
    <property type="match status" value="1"/>
</dbReference>
<gene>
    <name evidence="3" type="ORF">CVM39_14595</name>
    <name evidence="4" type="ORF">SAMN06297129_0237</name>
</gene>
<feature type="chain" id="PRO_5012108760" description="ABC-type transport auxiliary lipoprotein component domain-containing protein" evidence="1">
    <location>
        <begin position="23"/>
        <end position="191"/>
    </location>
</feature>
<evidence type="ECO:0000256" key="1">
    <source>
        <dbReference type="SAM" id="SignalP"/>
    </source>
</evidence>
<protein>
    <recommendedName>
        <fullName evidence="2">ABC-type transport auxiliary lipoprotein component domain-containing protein</fullName>
    </recommendedName>
</protein>
<dbReference type="AlphaFoldDB" id="A0A285HQG4"/>
<proteinExistence type="predicted"/>